<protein>
    <submittedName>
        <fullName evidence="2">Uncharacterized protein</fullName>
    </submittedName>
</protein>
<dbReference type="Proteomes" id="UP000799118">
    <property type="component" value="Unassembled WGS sequence"/>
</dbReference>
<proteinExistence type="predicted"/>
<name>A0A6A4HJM7_9AGAR</name>
<evidence type="ECO:0000313" key="3">
    <source>
        <dbReference type="Proteomes" id="UP000799118"/>
    </source>
</evidence>
<reference evidence="2" key="1">
    <citation type="journal article" date="2019" name="Environ. Microbiol.">
        <title>Fungal ecological strategies reflected in gene transcription - a case study of two litter decomposers.</title>
        <authorList>
            <person name="Barbi F."/>
            <person name="Kohler A."/>
            <person name="Barry K."/>
            <person name="Baskaran P."/>
            <person name="Daum C."/>
            <person name="Fauchery L."/>
            <person name="Ihrmark K."/>
            <person name="Kuo A."/>
            <person name="LaButti K."/>
            <person name="Lipzen A."/>
            <person name="Morin E."/>
            <person name="Grigoriev I.V."/>
            <person name="Henrissat B."/>
            <person name="Lindahl B."/>
            <person name="Martin F."/>
        </authorList>
    </citation>
    <scope>NUCLEOTIDE SEQUENCE</scope>
    <source>
        <strain evidence="2">JB14</strain>
    </source>
</reference>
<dbReference type="AlphaFoldDB" id="A0A6A4HJM7"/>
<accession>A0A6A4HJM7</accession>
<keyword evidence="3" id="KW-1185">Reference proteome</keyword>
<sequence>MLALRQYTPDAVIVSSVRVKRVLTGAGQITAMLISLMALYSCVLTISTYSYALELSDSTLDTLLPSIESMKDKVVHSDKRSAKFTVRETWICLPSQMDIGVFTGYPEIFVTTAIPVFNIPLYQTSLVPGERLSPLPLSMWYLQSSSFPLYGVGQTCVLTGADDKLHLQLSHKDDLAKRLQPLGQES</sequence>
<evidence type="ECO:0000256" key="1">
    <source>
        <dbReference type="SAM" id="Phobius"/>
    </source>
</evidence>
<keyword evidence="1" id="KW-0472">Membrane</keyword>
<keyword evidence="1" id="KW-0812">Transmembrane</keyword>
<evidence type="ECO:0000313" key="2">
    <source>
        <dbReference type="EMBL" id="KAE9398739.1"/>
    </source>
</evidence>
<keyword evidence="1" id="KW-1133">Transmembrane helix</keyword>
<organism evidence="2 3">
    <name type="scientific">Gymnopus androsaceus JB14</name>
    <dbReference type="NCBI Taxonomy" id="1447944"/>
    <lineage>
        <taxon>Eukaryota</taxon>
        <taxon>Fungi</taxon>
        <taxon>Dikarya</taxon>
        <taxon>Basidiomycota</taxon>
        <taxon>Agaricomycotina</taxon>
        <taxon>Agaricomycetes</taxon>
        <taxon>Agaricomycetidae</taxon>
        <taxon>Agaricales</taxon>
        <taxon>Marasmiineae</taxon>
        <taxon>Omphalotaceae</taxon>
        <taxon>Gymnopus</taxon>
    </lineage>
</organism>
<gene>
    <name evidence="2" type="ORF">BT96DRAFT_994566</name>
</gene>
<dbReference type="EMBL" id="ML769478">
    <property type="protein sequence ID" value="KAE9398739.1"/>
    <property type="molecule type" value="Genomic_DNA"/>
</dbReference>
<feature type="transmembrane region" description="Helical" evidence="1">
    <location>
        <begin position="29"/>
        <end position="52"/>
    </location>
</feature>